<dbReference type="AlphaFoldDB" id="A0ABD0LUJ7"/>
<evidence type="ECO:0000313" key="1">
    <source>
        <dbReference type="EMBL" id="KAK7502873.1"/>
    </source>
</evidence>
<name>A0ABD0LUJ7_9CAEN</name>
<organism evidence="1 2">
    <name type="scientific">Batillaria attramentaria</name>
    <dbReference type="NCBI Taxonomy" id="370345"/>
    <lineage>
        <taxon>Eukaryota</taxon>
        <taxon>Metazoa</taxon>
        <taxon>Spiralia</taxon>
        <taxon>Lophotrochozoa</taxon>
        <taxon>Mollusca</taxon>
        <taxon>Gastropoda</taxon>
        <taxon>Caenogastropoda</taxon>
        <taxon>Sorbeoconcha</taxon>
        <taxon>Cerithioidea</taxon>
        <taxon>Batillariidae</taxon>
        <taxon>Batillaria</taxon>
    </lineage>
</organism>
<sequence length="137" mass="14967">MRQNHDVLPKASPNRLGIFAANFIQAQNMALGLPLSPHFLPKMLKIRRSKLGKSVVSACERVATVALAVYLTFASFCRLSYVAIANAVLYHLPGPPLADNQSTATVTHLCKLRLGKKVKGYRLARGPFFPPANDGRP</sequence>
<protein>
    <submittedName>
        <fullName evidence="1">Uncharacterized protein</fullName>
    </submittedName>
</protein>
<dbReference type="EMBL" id="JACVVK020000023">
    <property type="protein sequence ID" value="KAK7502873.1"/>
    <property type="molecule type" value="Genomic_DNA"/>
</dbReference>
<dbReference type="Proteomes" id="UP001519460">
    <property type="component" value="Unassembled WGS sequence"/>
</dbReference>
<reference evidence="1 2" key="1">
    <citation type="journal article" date="2023" name="Sci. Data">
        <title>Genome assembly of the Korean intertidal mud-creeper Batillaria attramentaria.</title>
        <authorList>
            <person name="Patra A.K."/>
            <person name="Ho P.T."/>
            <person name="Jun S."/>
            <person name="Lee S.J."/>
            <person name="Kim Y."/>
            <person name="Won Y.J."/>
        </authorList>
    </citation>
    <scope>NUCLEOTIDE SEQUENCE [LARGE SCALE GENOMIC DNA]</scope>
    <source>
        <strain evidence="1">Wonlab-2016</strain>
    </source>
</reference>
<keyword evidence="2" id="KW-1185">Reference proteome</keyword>
<gene>
    <name evidence="1" type="ORF">BaRGS_00005822</name>
</gene>
<proteinExistence type="predicted"/>
<evidence type="ECO:0000313" key="2">
    <source>
        <dbReference type="Proteomes" id="UP001519460"/>
    </source>
</evidence>
<comment type="caution">
    <text evidence="1">The sequence shown here is derived from an EMBL/GenBank/DDBJ whole genome shotgun (WGS) entry which is preliminary data.</text>
</comment>
<accession>A0ABD0LUJ7</accession>